<dbReference type="Proteomes" id="UP000217785">
    <property type="component" value="Unassembled WGS sequence"/>
</dbReference>
<organism evidence="2 3">
    <name type="scientific">Effusibacillus lacus</name>
    <dbReference type="NCBI Taxonomy" id="1348429"/>
    <lineage>
        <taxon>Bacteria</taxon>
        <taxon>Bacillati</taxon>
        <taxon>Bacillota</taxon>
        <taxon>Bacilli</taxon>
        <taxon>Bacillales</taxon>
        <taxon>Alicyclobacillaceae</taxon>
        <taxon>Effusibacillus</taxon>
    </lineage>
</organism>
<gene>
    <name evidence="2" type="ORF">EFBL_0473</name>
</gene>
<feature type="chain" id="PRO_5038795699" evidence="1">
    <location>
        <begin position="23"/>
        <end position="155"/>
    </location>
</feature>
<accession>A0A292YIX6</accession>
<dbReference type="AlphaFoldDB" id="A0A292YIX6"/>
<evidence type="ECO:0000313" key="3">
    <source>
        <dbReference type="Proteomes" id="UP000217785"/>
    </source>
</evidence>
<evidence type="ECO:0000256" key="1">
    <source>
        <dbReference type="SAM" id="SignalP"/>
    </source>
</evidence>
<name>A0A292YIX6_9BACL</name>
<keyword evidence="1" id="KW-0732">Signal</keyword>
<dbReference type="EMBL" id="BDUF01000010">
    <property type="protein sequence ID" value="GAX88859.1"/>
    <property type="molecule type" value="Genomic_DNA"/>
</dbReference>
<keyword evidence="3" id="KW-1185">Reference proteome</keyword>
<proteinExistence type="predicted"/>
<protein>
    <submittedName>
        <fullName evidence="2">Uncharacterized protein</fullName>
    </submittedName>
</protein>
<feature type="signal peptide" evidence="1">
    <location>
        <begin position="1"/>
        <end position="22"/>
    </location>
</feature>
<comment type="caution">
    <text evidence="2">The sequence shown here is derived from an EMBL/GenBank/DDBJ whole genome shotgun (WGS) entry which is preliminary data.</text>
</comment>
<sequence>MRKRAAFIGTMVLTLGAGFMLGQVGKANTNPVPGSADDPIVTKSYVDSKLAGIGAGAGSGSAATGGFTVLEMQQGQTLKASSAAGLEIIVRSGSVTAIQGQLGGLANVTTGQDMSGGAQVPLNHLIILARNDGRGIKINSAGITYVLVRGAYSIQ</sequence>
<reference evidence="3" key="1">
    <citation type="submission" date="2017-07" db="EMBL/GenBank/DDBJ databases">
        <title>Draft genome sequence of Effusibacillus lacus strain skLN1.</title>
        <authorList>
            <person name="Watanabe M."/>
            <person name="Kojima H."/>
            <person name="Fukui M."/>
        </authorList>
    </citation>
    <scope>NUCLEOTIDE SEQUENCE [LARGE SCALE GENOMIC DNA]</scope>
    <source>
        <strain evidence="3">skLN1</strain>
    </source>
</reference>
<evidence type="ECO:0000313" key="2">
    <source>
        <dbReference type="EMBL" id="GAX88859.1"/>
    </source>
</evidence>